<name>A0AAJ6W099_9ACAR</name>
<gene>
    <name evidence="3" type="primary">LOC100897796</name>
</gene>
<evidence type="ECO:0000313" key="3">
    <source>
        <dbReference type="RefSeq" id="XP_003747915.1"/>
    </source>
</evidence>
<evidence type="ECO:0000256" key="1">
    <source>
        <dbReference type="SAM" id="MobiDB-lite"/>
    </source>
</evidence>
<dbReference type="RefSeq" id="XP_003747915.1">
    <property type="nucleotide sequence ID" value="XM_003747867.1"/>
</dbReference>
<reference evidence="3" key="1">
    <citation type="submission" date="2025-08" db="UniProtKB">
        <authorList>
            <consortium name="RefSeq"/>
        </authorList>
    </citation>
    <scope>IDENTIFICATION</scope>
</reference>
<dbReference type="AlphaFoldDB" id="A0AAJ6W099"/>
<feature type="region of interest" description="Disordered" evidence="1">
    <location>
        <begin position="379"/>
        <end position="400"/>
    </location>
</feature>
<dbReference type="KEGG" id="goe:100897796"/>
<dbReference type="Proteomes" id="UP000694867">
    <property type="component" value="Unplaced"/>
</dbReference>
<dbReference type="GeneID" id="100897796"/>
<evidence type="ECO:0000313" key="2">
    <source>
        <dbReference type="Proteomes" id="UP000694867"/>
    </source>
</evidence>
<protein>
    <submittedName>
        <fullName evidence="3">Uncharacterized protein LOC100897796</fullName>
    </submittedName>
</protein>
<feature type="compositionally biased region" description="Acidic residues" evidence="1">
    <location>
        <begin position="391"/>
        <end position="400"/>
    </location>
</feature>
<feature type="region of interest" description="Disordered" evidence="1">
    <location>
        <begin position="1"/>
        <end position="24"/>
    </location>
</feature>
<accession>A0AAJ6W099</accession>
<proteinExistence type="predicted"/>
<keyword evidence="2" id="KW-1185">Reference proteome</keyword>
<organism evidence="2 3">
    <name type="scientific">Galendromus occidentalis</name>
    <name type="common">western predatory mite</name>
    <dbReference type="NCBI Taxonomy" id="34638"/>
    <lineage>
        <taxon>Eukaryota</taxon>
        <taxon>Metazoa</taxon>
        <taxon>Ecdysozoa</taxon>
        <taxon>Arthropoda</taxon>
        <taxon>Chelicerata</taxon>
        <taxon>Arachnida</taxon>
        <taxon>Acari</taxon>
        <taxon>Parasitiformes</taxon>
        <taxon>Mesostigmata</taxon>
        <taxon>Gamasina</taxon>
        <taxon>Phytoseioidea</taxon>
        <taxon>Phytoseiidae</taxon>
        <taxon>Typhlodrominae</taxon>
        <taxon>Galendromus</taxon>
    </lineage>
</organism>
<feature type="compositionally biased region" description="Basic residues" evidence="1">
    <location>
        <begin position="1"/>
        <end position="15"/>
    </location>
</feature>
<sequence>MTKNRSSRRNNKRKPSPCDSSKDIDQQSLNFALSTGKAVEVRASEKLQATRLCGDSLDIGDFTLCDLIFDGGSSRICLPSELWENEIIEPVAHSVLHLLFGAKDITDDCDIEVLHQTPWLNSGRHAVIVGDQGGGALIVDLSNDGDHEDHTPALELQEDVPAKKCRLPRFAVHQTMATLTVVFFVQNVDRDSLAVSFCTCNSLLRLEFSMSSEHHTTYRIVLGHPSIEGSLLFPQKIRFDVIRDTLVVYLEKAEDQHNLWTEIVVGAGGTSELRTFSLVDESVDKSCDSCAPVGGEDIQRRFSAPCESLFSNDGCRGILKNRRLCSRTLSECSESMEFSSWDLSESLRSSSMQFDDAKKVTFNEKVLETKYKPGGISIKRRSQRTRSLSDSSEDNSDSVCDDLQEKLSLGSRHGSTKEEFFRLDMDDSRE</sequence>